<evidence type="ECO:0000256" key="2">
    <source>
        <dbReference type="ARBA" id="ARBA00022980"/>
    </source>
</evidence>
<dbReference type="GO" id="GO:0070180">
    <property type="term" value="F:large ribosomal subunit rRNA binding"/>
    <property type="evidence" value="ECO:0007669"/>
    <property type="project" value="TreeGrafter"/>
</dbReference>
<organism evidence="7 8">
    <name type="scientific">Edhazardia aedis (strain USNM 41457)</name>
    <name type="common">Microsporidian parasite</name>
    <dbReference type="NCBI Taxonomy" id="1003232"/>
    <lineage>
        <taxon>Eukaryota</taxon>
        <taxon>Fungi</taxon>
        <taxon>Fungi incertae sedis</taxon>
        <taxon>Microsporidia</taxon>
        <taxon>Edhazardia</taxon>
    </lineage>
</organism>
<accession>J8ZQ87</accession>
<dbReference type="GO" id="GO:0006412">
    <property type="term" value="P:translation"/>
    <property type="evidence" value="ECO:0007669"/>
    <property type="project" value="InterPro"/>
</dbReference>
<reference evidence="8" key="2">
    <citation type="submission" date="2015-07" db="EMBL/GenBank/DDBJ databases">
        <title>Contrasting host-pathogen interactions and genome evolution in two generalist and specialist microsporidian pathogens of mosquitoes.</title>
        <authorList>
            <consortium name="The Broad Institute Genomics Platform"/>
            <consortium name="The Broad Institute Genome Sequencing Center for Infectious Disease"/>
            <person name="Cuomo C.A."/>
            <person name="Sanscrainte N.D."/>
            <person name="Goldberg J.M."/>
            <person name="Heiman D."/>
            <person name="Young S."/>
            <person name="Zeng Q."/>
            <person name="Becnel J.J."/>
            <person name="Birren B.W."/>
        </authorList>
    </citation>
    <scope>NUCLEOTIDE SEQUENCE [LARGE SCALE GENOMIC DNA]</scope>
    <source>
        <strain evidence="8">USNM 41457</strain>
    </source>
</reference>
<dbReference type="Gene3D" id="1.10.10.250">
    <property type="entry name" value="Ribosomal protein L11, C-terminal domain"/>
    <property type="match status" value="1"/>
</dbReference>
<dbReference type="SMART" id="SM00649">
    <property type="entry name" value="RL11"/>
    <property type="match status" value="1"/>
</dbReference>
<keyword evidence="2 4" id="KW-0689">Ribosomal protein</keyword>
<evidence type="ECO:0000256" key="1">
    <source>
        <dbReference type="ARBA" id="ARBA00010537"/>
    </source>
</evidence>
<dbReference type="VEuPathDB" id="MicrosporidiaDB:EDEG_03657"/>
<dbReference type="PANTHER" id="PTHR11661:SF2">
    <property type="entry name" value="LARGE RIBOSOMAL SUBUNIT PROTEIN UL11"/>
    <property type="match status" value="1"/>
</dbReference>
<dbReference type="STRING" id="1003232.J8ZQ87"/>
<dbReference type="OrthoDB" id="1478556at2759"/>
<dbReference type="PANTHER" id="PTHR11661">
    <property type="entry name" value="60S RIBOSOMAL PROTEIN L12"/>
    <property type="match status" value="1"/>
</dbReference>
<proteinExistence type="inferred from homology"/>
<sequence length="164" mass="17758">MSSQAKSDDVKIITVKVIGGEVPGTALSTKVGPLGVPAKLVGEDIRKSTGDYKGLRVHVKLSIKDRKATVEVTPSTATLIIKALREPVRDRKKEKNVLHSGSLKMTDIIEIARKKLPDSQCKTLRSVVKCVLGTCLSVGCKVDGKNPKEVIKEINEALIKIPEH</sequence>
<reference evidence="7 8" key="1">
    <citation type="submission" date="2011-08" db="EMBL/GenBank/DDBJ databases">
        <authorList>
            <person name="Liu Z.J."/>
            <person name="Shi F.L."/>
            <person name="Lu J.Q."/>
            <person name="Li M."/>
            <person name="Wang Z.L."/>
        </authorList>
    </citation>
    <scope>NUCLEOTIDE SEQUENCE [LARGE SCALE GENOMIC DNA]</scope>
    <source>
        <strain evidence="7 8">USNM 41457</strain>
    </source>
</reference>
<evidence type="ECO:0008006" key="9">
    <source>
        <dbReference type="Google" id="ProtNLM"/>
    </source>
</evidence>
<evidence type="ECO:0000259" key="5">
    <source>
        <dbReference type="Pfam" id="PF00298"/>
    </source>
</evidence>
<dbReference type="InterPro" id="IPR036796">
    <property type="entry name" value="Ribosomal_uL11_N_sf"/>
</dbReference>
<dbReference type="GO" id="GO:0003735">
    <property type="term" value="F:structural constituent of ribosome"/>
    <property type="evidence" value="ECO:0007669"/>
    <property type="project" value="InterPro"/>
</dbReference>
<dbReference type="PROSITE" id="PS00359">
    <property type="entry name" value="RIBOSOMAL_L11"/>
    <property type="match status" value="1"/>
</dbReference>
<keyword evidence="3 4" id="KW-0687">Ribonucleoprotein</keyword>
<dbReference type="SUPFAM" id="SSF46906">
    <property type="entry name" value="Ribosomal protein L11, C-terminal domain"/>
    <property type="match status" value="1"/>
</dbReference>
<protein>
    <recommendedName>
        <fullName evidence="9">Ribosomal protein L11</fullName>
    </recommendedName>
</protein>
<name>J8ZQ87_EDHAE</name>
<dbReference type="Proteomes" id="UP000003163">
    <property type="component" value="Unassembled WGS sequence"/>
</dbReference>
<comment type="caution">
    <text evidence="7">The sequence shown here is derived from an EMBL/GenBank/DDBJ whole genome shotgun (WGS) entry which is preliminary data.</text>
</comment>
<feature type="domain" description="Large ribosomal subunit protein uL11 N-terminal" evidence="6">
    <location>
        <begin position="13"/>
        <end position="68"/>
    </location>
</feature>
<dbReference type="SUPFAM" id="SSF54747">
    <property type="entry name" value="Ribosomal L11/L12e N-terminal domain"/>
    <property type="match status" value="1"/>
</dbReference>
<dbReference type="HAMAP" id="MF_00736">
    <property type="entry name" value="Ribosomal_uL11"/>
    <property type="match status" value="1"/>
</dbReference>
<dbReference type="InParanoid" id="J8ZQ87"/>
<gene>
    <name evidence="7" type="ORF">EDEG_03657</name>
</gene>
<evidence type="ECO:0000256" key="3">
    <source>
        <dbReference type="ARBA" id="ARBA00023274"/>
    </source>
</evidence>
<keyword evidence="8" id="KW-1185">Reference proteome</keyword>
<evidence type="ECO:0000256" key="4">
    <source>
        <dbReference type="RuleBase" id="RU003978"/>
    </source>
</evidence>
<dbReference type="AlphaFoldDB" id="J8ZQ87"/>
<comment type="similarity">
    <text evidence="1 4">Belongs to the universal ribosomal protein uL11 family.</text>
</comment>
<evidence type="ECO:0000259" key="6">
    <source>
        <dbReference type="Pfam" id="PF03946"/>
    </source>
</evidence>
<dbReference type="HOGENOM" id="CLU_074237_5_0_1"/>
<dbReference type="InterPro" id="IPR020784">
    <property type="entry name" value="Ribosomal_uL11_N"/>
</dbReference>
<dbReference type="Pfam" id="PF03946">
    <property type="entry name" value="Ribosomal_L11_N"/>
    <property type="match status" value="1"/>
</dbReference>
<feature type="domain" description="Large ribosomal subunit protein uL11 C-terminal" evidence="5">
    <location>
        <begin position="73"/>
        <end position="142"/>
    </location>
</feature>
<dbReference type="OMA" id="QPPHDVI"/>
<dbReference type="Pfam" id="PF00298">
    <property type="entry name" value="Ribosomal_L11"/>
    <property type="match status" value="1"/>
</dbReference>
<evidence type="ECO:0000313" key="8">
    <source>
        <dbReference type="Proteomes" id="UP000003163"/>
    </source>
</evidence>
<dbReference type="InterPro" id="IPR020783">
    <property type="entry name" value="Ribosomal_uL11_C"/>
</dbReference>
<dbReference type="Gene3D" id="3.30.1550.10">
    <property type="entry name" value="Ribosomal protein L11/L12, N-terminal domain"/>
    <property type="match status" value="1"/>
</dbReference>
<dbReference type="GO" id="GO:0022625">
    <property type="term" value="C:cytosolic large ribosomal subunit"/>
    <property type="evidence" value="ECO:0007669"/>
    <property type="project" value="TreeGrafter"/>
</dbReference>
<dbReference type="EMBL" id="AFBI03000107">
    <property type="protein sequence ID" value="EJW01858.1"/>
    <property type="molecule type" value="Genomic_DNA"/>
</dbReference>
<evidence type="ECO:0000313" key="7">
    <source>
        <dbReference type="EMBL" id="EJW01858.1"/>
    </source>
</evidence>
<dbReference type="CDD" id="cd00349">
    <property type="entry name" value="Ribosomal_L11"/>
    <property type="match status" value="1"/>
</dbReference>
<dbReference type="InterPro" id="IPR036769">
    <property type="entry name" value="Ribosomal_uL11_C_sf"/>
</dbReference>
<dbReference type="InterPro" id="IPR020785">
    <property type="entry name" value="Ribosomal_uL11_CS"/>
</dbReference>
<dbReference type="FunCoup" id="J8ZQ87">
    <property type="interactions" value="157"/>
</dbReference>
<dbReference type="InterPro" id="IPR000911">
    <property type="entry name" value="Ribosomal_uL11"/>
</dbReference>